<organism evidence="1">
    <name type="scientific">hydrothermal vent metagenome</name>
    <dbReference type="NCBI Taxonomy" id="652676"/>
    <lineage>
        <taxon>unclassified sequences</taxon>
        <taxon>metagenomes</taxon>
        <taxon>ecological metagenomes</taxon>
    </lineage>
</organism>
<dbReference type="EMBL" id="UOFI01000053">
    <property type="protein sequence ID" value="VAW64064.1"/>
    <property type="molecule type" value="Genomic_DNA"/>
</dbReference>
<sequence length="78" mass="8624">MKEPIVSDFSALVGIDWADTKHDVCELIPSTQKMKFSVISSKPEALNDWALSLKKRHPGKQIAVACELKKGPLIYALS</sequence>
<protein>
    <submittedName>
        <fullName evidence="1">Mobile element protein</fullName>
    </submittedName>
</protein>
<gene>
    <name evidence="1" type="ORF">MNBD_GAMMA09-2611</name>
</gene>
<reference evidence="1" key="1">
    <citation type="submission" date="2018-06" db="EMBL/GenBank/DDBJ databases">
        <authorList>
            <person name="Zhirakovskaya E."/>
        </authorList>
    </citation>
    <scope>NUCLEOTIDE SEQUENCE</scope>
</reference>
<accession>A0A3B0Y672</accession>
<dbReference type="AlphaFoldDB" id="A0A3B0Y672"/>
<name>A0A3B0Y672_9ZZZZ</name>
<proteinExistence type="predicted"/>
<evidence type="ECO:0000313" key="1">
    <source>
        <dbReference type="EMBL" id="VAW64064.1"/>
    </source>
</evidence>